<name>A0A4U6BRV6_9BRAD</name>
<gene>
    <name evidence="14" type="ORF">YH63_010350</name>
</gene>
<dbReference type="PANTHER" id="PTHR11351">
    <property type="entry name" value="ACYL-COA DESATURASE"/>
    <property type="match status" value="1"/>
</dbReference>
<evidence type="ECO:0000256" key="4">
    <source>
        <dbReference type="ARBA" id="ARBA00022692"/>
    </source>
</evidence>
<comment type="subcellular location">
    <subcellularLocation>
        <location evidence="1">Membrane</location>
        <topology evidence="1">Multi-pass membrane protein</topology>
    </subcellularLocation>
</comment>
<keyword evidence="6 12" id="KW-1133">Transmembrane helix</keyword>
<protein>
    <submittedName>
        <fullName evidence="14">Acyl-CoA desaturase</fullName>
    </submittedName>
</protein>
<accession>A0A4U6BRV6</accession>
<evidence type="ECO:0000313" key="15">
    <source>
        <dbReference type="Proteomes" id="UP000034832"/>
    </source>
</evidence>
<organism evidence="14 15">
    <name type="scientific">Afipia massiliensis</name>
    <dbReference type="NCBI Taxonomy" id="211460"/>
    <lineage>
        <taxon>Bacteria</taxon>
        <taxon>Pseudomonadati</taxon>
        <taxon>Pseudomonadota</taxon>
        <taxon>Alphaproteobacteria</taxon>
        <taxon>Hyphomicrobiales</taxon>
        <taxon>Nitrobacteraceae</taxon>
        <taxon>Afipia</taxon>
    </lineage>
</organism>
<keyword evidence="5" id="KW-0276">Fatty acid metabolism</keyword>
<evidence type="ECO:0000256" key="10">
    <source>
        <dbReference type="ARBA" id="ARBA00023136"/>
    </source>
</evidence>
<dbReference type="EMBL" id="LBIA02000001">
    <property type="protein sequence ID" value="TKT71788.1"/>
    <property type="molecule type" value="Genomic_DNA"/>
</dbReference>
<evidence type="ECO:0000256" key="11">
    <source>
        <dbReference type="ARBA" id="ARBA00023160"/>
    </source>
</evidence>
<keyword evidence="10 12" id="KW-0472">Membrane</keyword>
<evidence type="ECO:0000256" key="3">
    <source>
        <dbReference type="ARBA" id="ARBA00022516"/>
    </source>
</evidence>
<evidence type="ECO:0000256" key="1">
    <source>
        <dbReference type="ARBA" id="ARBA00004141"/>
    </source>
</evidence>
<evidence type="ECO:0000259" key="13">
    <source>
        <dbReference type="Pfam" id="PF00487"/>
    </source>
</evidence>
<dbReference type="PRINTS" id="PR00075">
    <property type="entry name" value="FACDDSATRASE"/>
</dbReference>
<comment type="similarity">
    <text evidence="2">Belongs to the fatty acid desaturase type 2 family.</text>
</comment>
<evidence type="ECO:0000256" key="9">
    <source>
        <dbReference type="ARBA" id="ARBA00023098"/>
    </source>
</evidence>
<dbReference type="PANTHER" id="PTHR11351:SF31">
    <property type="entry name" value="DESATURASE 1, ISOFORM A-RELATED"/>
    <property type="match status" value="1"/>
</dbReference>
<evidence type="ECO:0000256" key="5">
    <source>
        <dbReference type="ARBA" id="ARBA00022832"/>
    </source>
</evidence>
<keyword evidence="15" id="KW-1185">Reference proteome</keyword>
<keyword evidence="3" id="KW-0444">Lipid biosynthesis</keyword>
<evidence type="ECO:0000256" key="8">
    <source>
        <dbReference type="ARBA" id="ARBA00023004"/>
    </source>
</evidence>
<reference evidence="14" key="1">
    <citation type="submission" date="2019-04" db="EMBL/GenBank/DDBJ databases">
        <title>Whole genome sequencing of cave bacteria.</title>
        <authorList>
            <person name="Gan H.M."/>
            <person name="Barton H."/>
            <person name="Savka M.A."/>
        </authorList>
    </citation>
    <scope>NUCLEOTIDE SEQUENCE [LARGE SCALE GENOMIC DNA]</scope>
    <source>
        <strain evidence="14">LC387</strain>
    </source>
</reference>
<dbReference type="AlphaFoldDB" id="A0A4U6BRV6"/>
<feature type="transmembrane region" description="Helical" evidence="12">
    <location>
        <begin position="221"/>
        <end position="241"/>
    </location>
</feature>
<dbReference type="CDD" id="cd03505">
    <property type="entry name" value="Delta9-FADS-like"/>
    <property type="match status" value="1"/>
</dbReference>
<dbReference type="STRING" id="211460.YH63_08630"/>
<dbReference type="InterPro" id="IPR005804">
    <property type="entry name" value="FA_desaturase_dom"/>
</dbReference>
<sequence>MTAEMTTHRPAAAKALPLTDTGLAAPEQSGRLPLPNGVLLRRIEWPTASVILAYHLVALLAFIPWTFSWTGVIVAIIAARLSGLLGINICYHRLLTHRGFKCPKWFEHTLAVIAICCVQDTPARWVAVHRRHHQHADEQPDPHSPLVNFLWGHIGWLIIKNPELNRLGIYDRYAKDILRDPFYVAIERNWLQVKIILAQWAVFFGLGFLAELAMGGTTMQALQFGLSILLWGVFVRTVFVWHQTWAVNSVTHLWGYRNYQTDEDSRNNVFIGLLAHGEGWHNNHHADPRSARHGHKWWEFDTTWLTIRLFEKLGLATDVVGPSPHVMAKAGVNMVTRGGSNTPDE</sequence>
<dbReference type="OrthoDB" id="19906at2"/>
<keyword evidence="8" id="KW-0408">Iron</keyword>
<proteinExistence type="inferred from homology"/>
<dbReference type="InterPro" id="IPR015876">
    <property type="entry name" value="Acyl-CoA_DS"/>
</dbReference>
<evidence type="ECO:0000256" key="12">
    <source>
        <dbReference type="SAM" id="Phobius"/>
    </source>
</evidence>
<evidence type="ECO:0000313" key="14">
    <source>
        <dbReference type="EMBL" id="TKT71788.1"/>
    </source>
</evidence>
<evidence type="ECO:0000256" key="7">
    <source>
        <dbReference type="ARBA" id="ARBA00023002"/>
    </source>
</evidence>
<keyword evidence="4 12" id="KW-0812">Transmembrane</keyword>
<feature type="domain" description="Fatty acid desaturase" evidence="13">
    <location>
        <begin position="68"/>
        <end position="304"/>
    </location>
</feature>
<feature type="transmembrane region" description="Helical" evidence="12">
    <location>
        <begin position="195"/>
        <end position="215"/>
    </location>
</feature>
<dbReference type="GO" id="GO:0016717">
    <property type="term" value="F:oxidoreductase activity, acting on paired donors, with oxidation of a pair of donors resulting in the reduction of molecular oxygen to two molecules of water"/>
    <property type="evidence" value="ECO:0007669"/>
    <property type="project" value="InterPro"/>
</dbReference>
<dbReference type="GO" id="GO:0006633">
    <property type="term" value="P:fatty acid biosynthetic process"/>
    <property type="evidence" value="ECO:0007669"/>
    <property type="project" value="UniProtKB-KW"/>
</dbReference>
<evidence type="ECO:0000256" key="6">
    <source>
        <dbReference type="ARBA" id="ARBA00022989"/>
    </source>
</evidence>
<evidence type="ECO:0000256" key="2">
    <source>
        <dbReference type="ARBA" id="ARBA00008749"/>
    </source>
</evidence>
<comment type="caution">
    <text evidence="14">The sequence shown here is derived from an EMBL/GenBank/DDBJ whole genome shotgun (WGS) entry which is preliminary data.</text>
</comment>
<dbReference type="GO" id="GO:0016020">
    <property type="term" value="C:membrane"/>
    <property type="evidence" value="ECO:0007669"/>
    <property type="project" value="UniProtKB-SubCell"/>
</dbReference>
<dbReference type="Proteomes" id="UP000034832">
    <property type="component" value="Unassembled WGS sequence"/>
</dbReference>
<keyword evidence="7" id="KW-0560">Oxidoreductase</keyword>
<feature type="transmembrane region" description="Helical" evidence="12">
    <location>
        <begin position="69"/>
        <end position="91"/>
    </location>
</feature>
<feature type="transmembrane region" description="Helical" evidence="12">
    <location>
        <begin position="45"/>
        <end position="63"/>
    </location>
</feature>
<keyword evidence="9" id="KW-0443">Lipid metabolism</keyword>
<dbReference type="Pfam" id="PF00487">
    <property type="entry name" value="FA_desaturase"/>
    <property type="match status" value="1"/>
</dbReference>
<keyword evidence="11" id="KW-0275">Fatty acid biosynthesis</keyword>